<proteinExistence type="predicted"/>
<feature type="region of interest" description="Disordered" evidence="1">
    <location>
        <begin position="85"/>
        <end position="105"/>
    </location>
</feature>
<evidence type="ECO:0000256" key="1">
    <source>
        <dbReference type="SAM" id="MobiDB-lite"/>
    </source>
</evidence>
<dbReference type="EMBL" id="JBHSKG010000005">
    <property type="protein sequence ID" value="MFC5139060.1"/>
    <property type="molecule type" value="Genomic_DNA"/>
</dbReference>
<accession>A0ABV9ZDA0</accession>
<keyword evidence="3" id="KW-1185">Reference proteome</keyword>
<comment type="caution">
    <text evidence="2">The sequence shown here is derived from an EMBL/GenBank/DDBJ whole genome shotgun (WGS) entry which is preliminary data.</text>
</comment>
<evidence type="ECO:0000313" key="3">
    <source>
        <dbReference type="Proteomes" id="UP001596175"/>
    </source>
</evidence>
<reference evidence="3" key="1">
    <citation type="journal article" date="2019" name="Int. J. Syst. Evol. Microbiol.">
        <title>The Global Catalogue of Microorganisms (GCM) 10K type strain sequencing project: providing services to taxonomists for standard genome sequencing and annotation.</title>
        <authorList>
            <consortium name="The Broad Institute Genomics Platform"/>
            <consortium name="The Broad Institute Genome Sequencing Center for Infectious Disease"/>
            <person name="Wu L."/>
            <person name="Ma J."/>
        </authorList>
    </citation>
    <scope>NUCLEOTIDE SEQUENCE [LARGE SCALE GENOMIC DNA]</scope>
    <source>
        <strain evidence="3">XZYJ18</strain>
    </source>
</reference>
<organism evidence="2 3">
    <name type="scientific">Actinomycetospora rhizophila</name>
    <dbReference type="NCBI Taxonomy" id="1416876"/>
    <lineage>
        <taxon>Bacteria</taxon>
        <taxon>Bacillati</taxon>
        <taxon>Actinomycetota</taxon>
        <taxon>Actinomycetes</taxon>
        <taxon>Pseudonocardiales</taxon>
        <taxon>Pseudonocardiaceae</taxon>
        <taxon>Actinomycetospora</taxon>
    </lineage>
</organism>
<sequence>MPGLEGVPALWWSPSLGAWLEGVDGRWQVIAWRRGIVRDDSPMVDFLPDDAVRLVLKCCALHVATDLYAASADVEVARAQAGAHLADAERAHPAHPSRSGPSDGG</sequence>
<name>A0ABV9ZDA0_9PSEU</name>
<protein>
    <submittedName>
        <fullName evidence="2">Uncharacterized protein</fullName>
    </submittedName>
</protein>
<gene>
    <name evidence="2" type="ORF">ACFPK1_12530</name>
</gene>
<evidence type="ECO:0000313" key="2">
    <source>
        <dbReference type="EMBL" id="MFC5139060.1"/>
    </source>
</evidence>
<dbReference type="RefSeq" id="WP_378021250.1">
    <property type="nucleotide sequence ID" value="NZ_JBHSKG010000005.1"/>
</dbReference>
<dbReference type="Proteomes" id="UP001596175">
    <property type="component" value="Unassembled WGS sequence"/>
</dbReference>